<evidence type="ECO:0000256" key="1">
    <source>
        <dbReference type="SAM" id="MobiDB-lite"/>
    </source>
</evidence>
<evidence type="ECO:0000313" key="2">
    <source>
        <dbReference type="EMBL" id="ACR34981.1"/>
    </source>
</evidence>
<accession>C4J1D1</accession>
<proteinExistence type="evidence at transcript level"/>
<feature type="region of interest" description="Disordered" evidence="1">
    <location>
        <begin position="28"/>
        <end position="58"/>
    </location>
</feature>
<organism evidence="2">
    <name type="scientific">Zea mays</name>
    <name type="common">Maize</name>
    <dbReference type="NCBI Taxonomy" id="4577"/>
    <lineage>
        <taxon>Eukaryota</taxon>
        <taxon>Viridiplantae</taxon>
        <taxon>Streptophyta</taxon>
        <taxon>Embryophyta</taxon>
        <taxon>Tracheophyta</taxon>
        <taxon>Spermatophyta</taxon>
        <taxon>Magnoliopsida</taxon>
        <taxon>Liliopsida</taxon>
        <taxon>Poales</taxon>
        <taxon>Poaceae</taxon>
        <taxon>PACMAD clade</taxon>
        <taxon>Panicoideae</taxon>
        <taxon>Andropogonodae</taxon>
        <taxon>Andropogoneae</taxon>
        <taxon>Tripsacinae</taxon>
        <taxon>Zea</taxon>
    </lineage>
</organism>
<name>C4J1D1_MAIZE</name>
<feature type="compositionally biased region" description="Basic and acidic residues" evidence="1">
    <location>
        <begin position="41"/>
        <end position="58"/>
    </location>
</feature>
<protein>
    <submittedName>
        <fullName evidence="2">Uncharacterized protein</fullName>
    </submittedName>
</protein>
<dbReference type="AlphaFoldDB" id="C4J1D1"/>
<reference evidence="2" key="1">
    <citation type="journal article" date="2009" name="PLoS Genet.">
        <title>Sequencing, mapping, and analysis of 27,455 maize full-length cDNAs.</title>
        <authorList>
            <person name="Soderlund C."/>
            <person name="Descour A."/>
            <person name="Kudrna D."/>
            <person name="Bomhoff M."/>
            <person name="Boyd L."/>
            <person name="Currie J."/>
            <person name="Angelova A."/>
            <person name="Collura K."/>
            <person name="Wissotski M."/>
            <person name="Ashley E."/>
            <person name="Morrow D."/>
            <person name="Fernandes J."/>
            <person name="Walbot V."/>
            <person name="Yu Y."/>
        </authorList>
    </citation>
    <scope>NUCLEOTIDE SEQUENCE</scope>
    <source>
        <strain evidence="2">B73</strain>
    </source>
</reference>
<sequence length="58" mass="6493">MNHLIHPHRNTPGKNIQIAYVISAQPCRPSKSELQAPKPSTEPKAKIKYDLCSETSHT</sequence>
<reference evidence="2" key="2">
    <citation type="submission" date="2012-06" db="EMBL/GenBank/DDBJ databases">
        <authorList>
            <person name="Yu Y."/>
            <person name="Currie J."/>
            <person name="Lomeli R."/>
            <person name="Angelova A."/>
            <person name="Collura K."/>
            <person name="Wissotski M."/>
            <person name="Campos D."/>
            <person name="Kudrna D."/>
            <person name="Golser W."/>
            <person name="Ashely E."/>
            <person name="Descour A."/>
            <person name="Fernandes J."/>
            <person name="Soderlund C."/>
            <person name="Walbot V."/>
        </authorList>
    </citation>
    <scope>NUCLEOTIDE SEQUENCE</scope>
    <source>
        <strain evidence="2">B73</strain>
    </source>
</reference>
<dbReference type="EMBL" id="BT084628">
    <property type="protein sequence ID" value="ACR34981.1"/>
    <property type="molecule type" value="mRNA"/>
</dbReference>